<dbReference type="NCBIfam" id="TIGR00756">
    <property type="entry name" value="PPR"/>
    <property type="match status" value="5"/>
</dbReference>
<feature type="repeat" description="PPR" evidence="2">
    <location>
        <begin position="320"/>
        <end position="350"/>
    </location>
</feature>
<dbReference type="InterPro" id="IPR002885">
    <property type="entry name" value="PPR_rpt"/>
</dbReference>
<dbReference type="GO" id="GO:0009451">
    <property type="term" value="P:RNA modification"/>
    <property type="evidence" value="ECO:0007669"/>
    <property type="project" value="InterPro"/>
</dbReference>
<organism evidence="3 4">
    <name type="scientific">Kalanchoe fedtschenkoi</name>
    <name type="common">Lavender scallops</name>
    <name type="synonym">South American air plant</name>
    <dbReference type="NCBI Taxonomy" id="63787"/>
    <lineage>
        <taxon>Eukaryota</taxon>
        <taxon>Viridiplantae</taxon>
        <taxon>Streptophyta</taxon>
        <taxon>Embryophyta</taxon>
        <taxon>Tracheophyta</taxon>
        <taxon>Spermatophyta</taxon>
        <taxon>Magnoliopsida</taxon>
        <taxon>eudicotyledons</taxon>
        <taxon>Gunneridae</taxon>
        <taxon>Pentapetalae</taxon>
        <taxon>Saxifragales</taxon>
        <taxon>Crassulaceae</taxon>
        <taxon>Kalanchoe</taxon>
    </lineage>
</organism>
<dbReference type="EnsemblPlants" id="Kaladp0039s0223.1.v1.1">
    <property type="protein sequence ID" value="Kaladp0039s0223.1.v1.1.CDS.1"/>
    <property type="gene ID" value="Kaladp0039s0223.v1.1"/>
</dbReference>
<dbReference type="FunFam" id="1.25.40.10:FF:000715">
    <property type="entry name" value="Pentatricopeptide repeat-containing protein"/>
    <property type="match status" value="1"/>
</dbReference>
<proteinExistence type="predicted"/>
<dbReference type="Proteomes" id="UP000594263">
    <property type="component" value="Unplaced"/>
</dbReference>
<name>A0A7N0TKQ1_KALFE</name>
<accession>A0A7N0TKQ1</accession>
<feature type="repeat" description="PPR" evidence="2">
    <location>
        <begin position="351"/>
        <end position="385"/>
    </location>
</feature>
<feature type="repeat" description="PPR" evidence="2">
    <location>
        <begin position="487"/>
        <end position="517"/>
    </location>
</feature>
<keyword evidence="1" id="KW-0677">Repeat</keyword>
<dbReference type="Pfam" id="PF01535">
    <property type="entry name" value="PPR"/>
    <property type="match status" value="7"/>
</dbReference>
<dbReference type="PANTHER" id="PTHR47926:SF436">
    <property type="entry name" value="PENTATRICOPEPTIDE REPEAT-CONTAINING PROTEIN ELI1, CHLOROPLASTIC-LIKE ISOFORM X2"/>
    <property type="match status" value="1"/>
</dbReference>
<protein>
    <submittedName>
        <fullName evidence="3">Uncharacterized protein</fullName>
    </submittedName>
</protein>
<dbReference type="InterPro" id="IPR046848">
    <property type="entry name" value="E_motif"/>
</dbReference>
<dbReference type="PANTHER" id="PTHR47926">
    <property type="entry name" value="PENTATRICOPEPTIDE REPEAT-CONTAINING PROTEIN"/>
    <property type="match status" value="1"/>
</dbReference>
<dbReference type="Gramene" id="Kaladp0039s0223.1.v1.1">
    <property type="protein sequence ID" value="Kaladp0039s0223.1.v1.1.CDS.1"/>
    <property type="gene ID" value="Kaladp0039s0223.v1.1"/>
</dbReference>
<feature type="repeat" description="PPR" evidence="2">
    <location>
        <begin position="219"/>
        <end position="253"/>
    </location>
</feature>
<sequence>MLAVLSVCDVRFQCCLRSLSSRSLSTIRGRALTHYKEKVDNWNTDHSFVRSNPLLALLEKCSSITHLLQVQTQMTTTGLVSDPLALSRLIAFCALSAKGRDLNYCTKMLRNAANANVFSWNIAMRGCLESECAKDAVFLYNQMLRAGGFLRPDNYTFPLLFKACACLAWSWVGVGAVGHVVKLGFESDVFVHNGMLHMLVSCGRLEDARQVFDGSSVRDLVSWNSLINGYVRSGKAGEALEVYRDMELEEVEPDEVTMIGVVSSCAQLVDLNTGRYFHRLVNEKGLNLTVPLANALMDMYVKCGELTEARAMFDNMEKKTTVSWTTIVAGYAKLGFFETARQILDAMPEKDIAPWNAIISGYVQAKRSKEALALFNELQSFNVRPDEVTMVTCLSACSQLGALDVGIWINQYIERNKFPLNVTLGTALVDMYAKCGNIVKAVQVFSQIPAKNSLTWTALICGLALHGKSSDAIFHFSMMINVGLIPDEVTFLGLLTACCHSGSVKEGREFFSQMTKVYRLSPKLKHYSCMVDLLGKAGLLDEAEELINSMPMQADAVVWAALFSACRMHKNVALGEKAAFKLLGLDPHDSATYVSLADLYNEANMWEHARKVRNLMKDNGVEKTPGCSSIEVNGNVFEFIVRDKGHPETDDIYNCLVQLTRQLRPTGGVFRVHDILIYDFLGNMH</sequence>
<dbReference type="PROSITE" id="PS51375">
    <property type="entry name" value="PPR"/>
    <property type="match status" value="7"/>
</dbReference>
<dbReference type="GO" id="GO:0003723">
    <property type="term" value="F:RNA binding"/>
    <property type="evidence" value="ECO:0007669"/>
    <property type="project" value="InterPro"/>
</dbReference>
<dbReference type="AlphaFoldDB" id="A0A7N0TKQ1"/>
<keyword evidence="4" id="KW-1185">Reference proteome</keyword>
<dbReference type="Gene3D" id="1.25.40.10">
    <property type="entry name" value="Tetratricopeptide repeat domain"/>
    <property type="match status" value="5"/>
</dbReference>
<feature type="repeat" description="PPR" evidence="2">
    <location>
        <begin position="289"/>
        <end position="319"/>
    </location>
</feature>
<dbReference type="FunFam" id="1.25.40.10:FF:000427">
    <property type="entry name" value="Pentatricopeptide repeat-containing protein chloroplastic"/>
    <property type="match status" value="1"/>
</dbReference>
<dbReference type="FunFam" id="1.25.40.10:FF:000348">
    <property type="entry name" value="Pentatricopeptide repeat-containing protein chloroplastic"/>
    <property type="match status" value="1"/>
</dbReference>
<dbReference type="InterPro" id="IPR011990">
    <property type="entry name" value="TPR-like_helical_dom_sf"/>
</dbReference>
<evidence type="ECO:0000256" key="1">
    <source>
        <dbReference type="ARBA" id="ARBA00022737"/>
    </source>
</evidence>
<feature type="repeat" description="PPR" evidence="2">
    <location>
        <begin position="589"/>
        <end position="623"/>
    </location>
</feature>
<reference evidence="3" key="1">
    <citation type="submission" date="2021-01" db="UniProtKB">
        <authorList>
            <consortium name="EnsemblPlants"/>
        </authorList>
    </citation>
    <scope>IDENTIFICATION</scope>
</reference>
<feature type="repeat" description="PPR" evidence="2">
    <location>
        <begin position="452"/>
        <end position="486"/>
    </location>
</feature>
<evidence type="ECO:0000313" key="3">
    <source>
        <dbReference type="EnsemblPlants" id="Kaladp0039s0223.1.v1.1.CDS.1"/>
    </source>
</evidence>
<evidence type="ECO:0000256" key="2">
    <source>
        <dbReference type="PROSITE-ProRule" id="PRU00708"/>
    </source>
</evidence>
<dbReference type="Pfam" id="PF20431">
    <property type="entry name" value="E_motif"/>
    <property type="match status" value="1"/>
</dbReference>
<dbReference type="OMA" id="FSWNVAI"/>
<dbReference type="Pfam" id="PF13041">
    <property type="entry name" value="PPR_2"/>
    <property type="match status" value="2"/>
</dbReference>
<dbReference type="InterPro" id="IPR046960">
    <property type="entry name" value="PPR_At4g14850-like_plant"/>
</dbReference>
<evidence type="ECO:0000313" key="4">
    <source>
        <dbReference type="Proteomes" id="UP000594263"/>
    </source>
</evidence>